<feature type="domain" description="Flagellin C-terminal" evidence="6">
    <location>
        <begin position="193"/>
        <end position="278"/>
    </location>
</feature>
<keyword evidence="7" id="KW-0966">Cell projection</keyword>
<gene>
    <name evidence="7" type="primary">hag</name>
    <name evidence="7" type="ORF">GCM10008933_06430</name>
</gene>
<accession>A0ABN0XZE8</accession>
<keyword evidence="4" id="KW-0964">Secreted</keyword>
<protein>
    <recommendedName>
        <fullName evidence="2 4">Flagellin</fullName>
    </recommendedName>
</protein>
<reference evidence="7 8" key="1">
    <citation type="journal article" date="2019" name="Int. J. Syst. Evol. Microbiol.">
        <title>The Global Catalogue of Microorganisms (GCM) 10K type strain sequencing project: providing services to taxonomists for standard genome sequencing and annotation.</title>
        <authorList>
            <consortium name="The Broad Institute Genomics Platform"/>
            <consortium name="The Broad Institute Genome Sequencing Center for Infectious Disease"/>
            <person name="Wu L."/>
            <person name="Ma J."/>
        </authorList>
    </citation>
    <scope>NUCLEOTIDE SEQUENCE [LARGE SCALE GENOMIC DNA]</scope>
    <source>
        <strain evidence="7 8">JCM 12774</strain>
    </source>
</reference>
<evidence type="ECO:0000313" key="8">
    <source>
        <dbReference type="Proteomes" id="UP001500340"/>
    </source>
</evidence>
<evidence type="ECO:0000256" key="2">
    <source>
        <dbReference type="ARBA" id="ARBA00020110"/>
    </source>
</evidence>
<dbReference type="PANTHER" id="PTHR42792">
    <property type="entry name" value="FLAGELLIN"/>
    <property type="match status" value="1"/>
</dbReference>
<dbReference type="RefSeq" id="WP_343857405.1">
    <property type="nucleotide sequence ID" value="NZ_BAAACX010000005.1"/>
</dbReference>
<dbReference type="InterPro" id="IPR001492">
    <property type="entry name" value="Flagellin"/>
</dbReference>
<dbReference type="Gene3D" id="6.10.10.10">
    <property type="entry name" value="Flagellar export chaperone, C-terminal domain"/>
    <property type="match status" value="1"/>
</dbReference>
<dbReference type="InterPro" id="IPR042187">
    <property type="entry name" value="Flagellin_C_sub2"/>
</dbReference>
<dbReference type="Gene3D" id="1.20.1330.10">
    <property type="entry name" value="f41 fragment of flagellin, N-terminal domain"/>
    <property type="match status" value="1"/>
</dbReference>
<keyword evidence="7" id="KW-0969">Cilium</keyword>
<dbReference type="Proteomes" id="UP001500340">
    <property type="component" value="Unassembled WGS sequence"/>
</dbReference>
<evidence type="ECO:0000256" key="4">
    <source>
        <dbReference type="RuleBase" id="RU362073"/>
    </source>
</evidence>
<dbReference type="Pfam" id="PF00700">
    <property type="entry name" value="Flagellin_C"/>
    <property type="match status" value="1"/>
</dbReference>
<dbReference type="SUPFAM" id="SSF64518">
    <property type="entry name" value="Phase 1 flagellin"/>
    <property type="match status" value="1"/>
</dbReference>
<evidence type="ECO:0000259" key="5">
    <source>
        <dbReference type="Pfam" id="PF00669"/>
    </source>
</evidence>
<dbReference type="Pfam" id="PF00669">
    <property type="entry name" value="Flagellin_N"/>
    <property type="match status" value="1"/>
</dbReference>
<evidence type="ECO:0000256" key="3">
    <source>
        <dbReference type="ARBA" id="ARBA00023143"/>
    </source>
</evidence>
<name>A0ABN0XZE8_9BACL</name>
<keyword evidence="3 4" id="KW-0975">Bacterial flagellum</keyword>
<keyword evidence="7" id="KW-0282">Flagellum</keyword>
<comment type="caution">
    <text evidence="7">The sequence shown here is derived from an EMBL/GenBank/DDBJ whole genome shotgun (WGS) entry which is preliminary data.</text>
</comment>
<dbReference type="EMBL" id="BAAACX010000005">
    <property type="protein sequence ID" value="GAA0377890.1"/>
    <property type="molecule type" value="Genomic_DNA"/>
</dbReference>
<evidence type="ECO:0000256" key="1">
    <source>
        <dbReference type="ARBA" id="ARBA00005709"/>
    </source>
</evidence>
<dbReference type="PANTHER" id="PTHR42792:SF2">
    <property type="entry name" value="FLAGELLIN"/>
    <property type="match status" value="1"/>
</dbReference>
<keyword evidence="8" id="KW-1185">Reference proteome</keyword>
<organism evidence="7 8">
    <name type="scientific">Paenibacillus motobuensis</name>
    <dbReference type="NCBI Taxonomy" id="295324"/>
    <lineage>
        <taxon>Bacteria</taxon>
        <taxon>Bacillati</taxon>
        <taxon>Bacillota</taxon>
        <taxon>Bacilli</taxon>
        <taxon>Bacillales</taxon>
        <taxon>Paenibacillaceae</taxon>
        <taxon>Paenibacillus</taxon>
    </lineage>
</organism>
<dbReference type="InterPro" id="IPR046358">
    <property type="entry name" value="Flagellin_C"/>
</dbReference>
<proteinExistence type="inferred from homology"/>
<comment type="similarity">
    <text evidence="1 4">Belongs to the bacterial flagellin family.</text>
</comment>
<evidence type="ECO:0000259" key="6">
    <source>
        <dbReference type="Pfam" id="PF00700"/>
    </source>
</evidence>
<comment type="function">
    <text evidence="4">Flagellin is the subunit protein which polymerizes to form the filaments of bacterial flagella.</text>
</comment>
<evidence type="ECO:0000313" key="7">
    <source>
        <dbReference type="EMBL" id="GAA0377890.1"/>
    </source>
</evidence>
<comment type="subcellular location">
    <subcellularLocation>
        <location evidence="4">Secreted</location>
    </subcellularLocation>
    <subcellularLocation>
        <location evidence="4">Bacterial flagellum</location>
    </subcellularLocation>
</comment>
<sequence length="279" mass="29410">MGMFINTNVGALNANRNLNFNNTQMGKTMEKLSSGFRINRAADDAAGLAISEKMRFQINGLTQAQRNAQDGISLIQTAEGALTEVHSMLQRLNTLANQAANGTYDATDRAKIQLEVDELVGEISNIAATVNFNGINLLNSSDKVTFQIGSDASTTISVQLASLTPSDLGKSITGGLSKLDVTGDDATNANAAISAVKSAISQVSTQRATFGAVQNRLEHTVNNLGVMVENLSASESRIRDADMATEMTAFTKNQILVQAGTAMLAQANSAPQSVLKLLG</sequence>
<dbReference type="InterPro" id="IPR001029">
    <property type="entry name" value="Flagellin_N"/>
</dbReference>
<feature type="domain" description="Flagellin N-terminal" evidence="5">
    <location>
        <begin position="5"/>
        <end position="141"/>
    </location>
</feature>
<dbReference type="PRINTS" id="PR00207">
    <property type="entry name" value="FLAGELLIN"/>
</dbReference>